<gene>
    <name evidence="2" type="ORF">NLI96_g12931</name>
</gene>
<evidence type="ECO:0000313" key="2">
    <source>
        <dbReference type="EMBL" id="KAJ3473578.1"/>
    </source>
</evidence>
<feature type="compositionally biased region" description="Polar residues" evidence="1">
    <location>
        <begin position="14"/>
        <end position="23"/>
    </location>
</feature>
<feature type="compositionally biased region" description="Low complexity" evidence="1">
    <location>
        <begin position="700"/>
        <end position="719"/>
    </location>
</feature>
<protein>
    <recommendedName>
        <fullName evidence="4">Protein BNI4</fullName>
    </recommendedName>
</protein>
<feature type="compositionally biased region" description="Basic and acidic residues" evidence="1">
    <location>
        <begin position="396"/>
        <end position="412"/>
    </location>
</feature>
<name>A0AAD5USV9_9APHY</name>
<feature type="compositionally biased region" description="Polar residues" evidence="1">
    <location>
        <begin position="687"/>
        <end position="698"/>
    </location>
</feature>
<evidence type="ECO:0000256" key="1">
    <source>
        <dbReference type="SAM" id="MobiDB-lite"/>
    </source>
</evidence>
<keyword evidence="3" id="KW-1185">Reference proteome</keyword>
<dbReference type="GO" id="GO:0030036">
    <property type="term" value="P:actin cytoskeleton organization"/>
    <property type="evidence" value="ECO:0007669"/>
    <property type="project" value="TreeGrafter"/>
</dbReference>
<reference evidence="2" key="1">
    <citation type="submission" date="2022-07" db="EMBL/GenBank/DDBJ databases">
        <title>Genome Sequence of Physisporinus lineatus.</title>
        <authorList>
            <person name="Buettner E."/>
        </authorList>
    </citation>
    <scope>NUCLEOTIDE SEQUENCE</scope>
    <source>
        <strain evidence="2">VT162</strain>
    </source>
</reference>
<dbReference type="AlphaFoldDB" id="A0AAD5USV9"/>
<evidence type="ECO:0000313" key="3">
    <source>
        <dbReference type="Proteomes" id="UP001212997"/>
    </source>
</evidence>
<feature type="compositionally biased region" description="Low complexity" evidence="1">
    <location>
        <begin position="167"/>
        <end position="187"/>
    </location>
</feature>
<sequence length="824" mass="87009">MSHVPSPLAGQRSRAGSASQQDYYANYNIFPSGTPPPHPSQLPNGYPAGQVDHPAQQQNQYGGFHPYRRPNRQNSHNQDIQQQPLNPSDWRSPQHSPPPSGSISPPYARADAAGSSTSVNSHNSGSTRQRTNSNQGSSAGGPGSGSQSGHGHAKQQVVTNGHGRIGSATSNSSQQQQHQQSNTTSSQRPHQRTASSASSSGSGAPRPSLASSATSTSSSAATTTTTATSTLRRPSPLSQGTFTAAEKRMSRDDSDLAAMLEPASAPGVRSGGLKGRLRRALSLNAGGVLREEDEDQAITSSAKGKSSARTAGAGAAGSSSAGAAGGVGAGDDDESTATVQKKKSRSLFNSRLNRSTDNISLSSTMSSASMVIRKLGSIGKLTRRNSLAGITSLFKDKKDKDKDGAEGSGDGKKSKKKKGEKGTVAEASVSHVTAELDRSEWSQDMTGLSPAARLARQHTLKSNAEAAAKAKAEAEARAAAAAAAQAQQSLTDASNLPTTWEKNTTTRHGEVGGKGKGVANEEGIRVMVEDDSDSDDGAQHGVQNLSMDGWDDDEDWGEAQEEEDMTIRQGLEGASLDDEDMEPWAMGIRRSVERTRRPTKGILKTRADGSGYEQDAFQRPNAPFSRHRSNSYDSPPSQGAEVGPLAHIPSEDPDLIDGIHKHHPHLSSSSSASSSTTTPSFLPPLSFETTSTLSSPQMESPKGPSESPSTSTSTPTIHSPENRLFTHPNSSAPALSTMFSSSSNPPPALTHRSATTPAKRLAFAKDLSVYDTFSASVYDRRSEPATWSRLTPALAQRIKEELNSYKMEEMEVHASSRVHTQFFV</sequence>
<accession>A0AAD5USV9</accession>
<feature type="region of interest" description="Disordered" evidence="1">
    <location>
        <begin position="396"/>
        <end position="754"/>
    </location>
</feature>
<dbReference type="GO" id="GO:0003779">
    <property type="term" value="F:actin binding"/>
    <property type="evidence" value="ECO:0007669"/>
    <property type="project" value="TreeGrafter"/>
</dbReference>
<feature type="compositionally biased region" description="Acidic residues" evidence="1">
    <location>
        <begin position="549"/>
        <end position="564"/>
    </location>
</feature>
<comment type="caution">
    <text evidence="2">The sequence shown here is derived from an EMBL/GenBank/DDBJ whole genome shotgun (WGS) entry which is preliminary data.</text>
</comment>
<feature type="compositionally biased region" description="Polar residues" evidence="1">
    <location>
        <begin position="72"/>
        <end position="91"/>
    </location>
</feature>
<evidence type="ECO:0008006" key="4">
    <source>
        <dbReference type="Google" id="ProtNLM"/>
    </source>
</evidence>
<feature type="compositionally biased region" description="Polar residues" evidence="1">
    <location>
        <begin position="489"/>
        <end position="503"/>
    </location>
</feature>
<feature type="compositionally biased region" description="Low complexity" evidence="1">
    <location>
        <begin position="114"/>
        <end position="137"/>
    </location>
</feature>
<feature type="compositionally biased region" description="Low complexity" evidence="1">
    <location>
        <begin position="477"/>
        <end position="488"/>
    </location>
</feature>
<dbReference type="EMBL" id="JANAWD010001334">
    <property type="protein sequence ID" value="KAJ3473578.1"/>
    <property type="molecule type" value="Genomic_DNA"/>
</dbReference>
<dbReference type="PANTHER" id="PTHR12751">
    <property type="entry name" value="PHOSPHATASE AND ACTIN REGULATOR PHACTR"/>
    <property type="match status" value="1"/>
</dbReference>
<organism evidence="2 3">
    <name type="scientific">Meripilus lineatus</name>
    <dbReference type="NCBI Taxonomy" id="2056292"/>
    <lineage>
        <taxon>Eukaryota</taxon>
        <taxon>Fungi</taxon>
        <taxon>Dikarya</taxon>
        <taxon>Basidiomycota</taxon>
        <taxon>Agaricomycotina</taxon>
        <taxon>Agaricomycetes</taxon>
        <taxon>Polyporales</taxon>
        <taxon>Meripilaceae</taxon>
        <taxon>Meripilus</taxon>
    </lineage>
</organism>
<feature type="region of interest" description="Disordered" evidence="1">
    <location>
        <begin position="292"/>
        <end position="349"/>
    </location>
</feature>
<feature type="compositionally biased region" description="Low complexity" evidence="1">
    <location>
        <begin position="666"/>
        <end position="686"/>
    </location>
</feature>
<feature type="compositionally biased region" description="Polar residues" evidence="1">
    <location>
        <begin position="727"/>
        <end position="743"/>
    </location>
</feature>
<dbReference type="PANTHER" id="PTHR12751:SF18">
    <property type="entry name" value="PHOSPHATASE AND ACTIN REGULATOR 1"/>
    <property type="match status" value="1"/>
</dbReference>
<dbReference type="Proteomes" id="UP001212997">
    <property type="component" value="Unassembled WGS sequence"/>
</dbReference>
<feature type="compositionally biased region" description="Low complexity" evidence="1">
    <location>
        <begin position="194"/>
        <end position="236"/>
    </location>
</feature>
<proteinExistence type="predicted"/>
<feature type="compositionally biased region" description="Low complexity" evidence="1">
    <location>
        <begin position="300"/>
        <end position="322"/>
    </location>
</feature>
<feature type="region of interest" description="Disordered" evidence="1">
    <location>
        <begin position="1"/>
        <end position="250"/>
    </location>
</feature>
<feature type="compositionally biased region" description="Gly residues" evidence="1">
    <location>
        <begin position="138"/>
        <end position="148"/>
    </location>
</feature>